<dbReference type="OMA" id="RCEAHLA"/>
<comment type="similarity">
    <text evidence="1 6">Belongs to the XseB family.</text>
</comment>
<dbReference type="InterPro" id="IPR037004">
    <property type="entry name" value="Exonuc_VII_ssu_sf"/>
</dbReference>
<comment type="subcellular location">
    <subcellularLocation>
        <location evidence="6">Cytoplasm</location>
    </subcellularLocation>
</comment>
<comment type="function">
    <text evidence="6">Bidirectionally degrades single-stranded DNA into large acid-insoluble oligonucleotides, which are then degraded further into small acid-soluble oligonucleotides.</text>
</comment>
<dbReference type="EC" id="3.1.11.6" evidence="6"/>
<reference evidence="8 9" key="1">
    <citation type="submission" date="2014-10" db="EMBL/GenBank/DDBJ databases">
        <title>Genome sequence of Micropolyspora internatus JCM3315.</title>
        <authorList>
            <person name="Shin S.-K."/>
            <person name="Yi H."/>
        </authorList>
    </citation>
    <scope>NUCLEOTIDE SEQUENCE [LARGE SCALE GENOMIC DNA]</scope>
    <source>
        <strain evidence="8 9">JCM 3315</strain>
    </source>
</reference>
<dbReference type="Pfam" id="PF02609">
    <property type="entry name" value="Exonuc_VII_S"/>
    <property type="match status" value="1"/>
</dbReference>
<dbReference type="GO" id="GO:0005829">
    <property type="term" value="C:cytosol"/>
    <property type="evidence" value="ECO:0007669"/>
    <property type="project" value="TreeGrafter"/>
</dbReference>
<evidence type="ECO:0000256" key="1">
    <source>
        <dbReference type="ARBA" id="ARBA00009998"/>
    </source>
</evidence>
<feature type="compositionally biased region" description="Acidic residues" evidence="7">
    <location>
        <begin position="1"/>
        <end position="22"/>
    </location>
</feature>
<dbReference type="SUPFAM" id="SSF116842">
    <property type="entry name" value="XseB-like"/>
    <property type="match status" value="1"/>
</dbReference>
<keyword evidence="5 6" id="KW-0269">Exonuclease</keyword>
<dbReference type="GO" id="GO:0009318">
    <property type="term" value="C:exodeoxyribonuclease VII complex"/>
    <property type="evidence" value="ECO:0007669"/>
    <property type="project" value="UniProtKB-UniRule"/>
</dbReference>
<evidence type="ECO:0000256" key="3">
    <source>
        <dbReference type="ARBA" id="ARBA00022722"/>
    </source>
</evidence>
<gene>
    <name evidence="6" type="primary">xseB</name>
    <name evidence="8" type="ORF">MINT15_04130</name>
</gene>
<dbReference type="PANTHER" id="PTHR34137:SF1">
    <property type="entry name" value="EXODEOXYRIBONUCLEASE 7 SMALL SUBUNIT"/>
    <property type="match status" value="1"/>
</dbReference>
<dbReference type="RefSeq" id="WP_015787436.1">
    <property type="nucleotide sequence ID" value="NZ_CALJZO010000125.1"/>
</dbReference>
<dbReference type="NCBIfam" id="NF002139">
    <property type="entry name" value="PRK00977.1-3"/>
    <property type="match status" value="1"/>
</dbReference>
<dbReference type="EMBL" id="JRZE01000001">
    <property type="protein sequence ID" value="KHF46112.1"/>
    <property type="molecule type" value="Genomic_DNA"/>
</dbReference>
<dbReference type="InterPro" id="IPR003761">
    <property type="entry name" value="Exonuc_VII_S"/>
</dbReference>
<evidence type="ECO:0000313" key="9">
    <source>
        <dbReference type="Proteomes" id="UP000030848"/>
    </source>
</evidence>
<dbReference type="NCBIfam" id="TIGR01280">
    <property type="entry name" value="xseB"/>
    <property type="match status" value="1"/>
</dbReference>
<proteinExistence type="inferred from homology"/>
<name>A0A837DFP6_9PSEU</name>
<protein>
    <recommendedName>
        <fullName evidence="6">Exodeoxyribonuclease 7 small subunit</fullName>
        <ecNumber evidence="6">3.1.11.6</ecNumber>
    </recommendedName>
    <alternativeName>
        <fullName evidence="6">Exodeoxyribonuclease VII small subunit</fullName>
        <shortName evidence="6">Exonuclease VII small subunit</shortName>
    </alternativeName>
</protein>
<dbReference type="PANTHER" id="PTHR34137">
    <property type="entry name" value="EXODEOXYRIBONUCLEASE 7 SMALL SUBUNIT"/>
    <property type="match status" value="1"/>
</dbReference>
<accession>A0A837DFP6</accession>
<comment type="catalytic activity">
    <reaction evidence="6">
        <text>Exonucleolytic cleavage in either 5'- to 3'- or 3'- to 5'-direction to yield nucleoside 5'-phosphates.</text>
        <dbReference type="EC" id="3.1.11.6"/>
    </reaction>
</comment>
<feature type="region of interest" description="Disordered" evidence="7">
    <location>
        <begin position="83"/>
        <end position="105"/>
    </location>
</feature>
<dbReference type="Proteomes" id="UP000030848">
    <property type="component" value="Unassembled WGS sequence"/>
</dbReference>
<evidence type="ECO:0000256" key="6">
    <source>
        <dbReference type="HAMAP-Rule" id="MF_00337"/>
    </source>
</evidence>
<dbReference type="GO" id="GO:0006308">
    <property type="term" value="P:DNA catabolic process"/>
    <property type="evidence" value="ECO:0007669"/>
    <property type="project" value="UniProtKB-UniRule"/>
</dbReference>
<feature type="region of interest" description="Disordered" evidence="7">
    <location>
        <begin position="1"/>
        <end position="27"/>
    </location>
</feature>
<feature type="compositionally biased region" description="Acidic residues" evidence="7">
    <location>
        <begin position="86"/>
        <end position="105"/>
    </location>
</feature>
<comment type="caution">
    <text evidence="8">The sequence shown here is derived from an EMBL/GenBank/DDBJ whole genome shotgun (WGS) entry which is preliminary data.</text>
</comment>
<evidence type="ECO:0000256" key="2">
    <source>
        <dbReference type="ARBA" id="ARBA00022490"/>
    </source>
</evidence>
<keyword evidence="4 6" id="KW-0378">Hydrolase</keyword>
<comment type="subunit">
    <text evidence="6">Heterooligomer composed of large and small subunits.</text>
</comment>
<evidence type="ECO:0000256" key="5">
    <source>
        <dbReference type="ARBA" id="ARBA00022839"/>
    </source>
</evidence>
<dbReference type="GO" id="GO:0008855">
    <property type="term" value="F:exodeoxyribonuclease VII activity"/>
    <property type="evidence" value="ECO:0007669"/>
    <property type="project" value="UniProtKB-UniRule"/>
</dbReference>
<evidence type="ECO:0000256" key="7">
    <source>
        <dbReference type="SAM" id="MobiDB-lite"/>
    </source>
</evidence>
<organism evidence="8 9">
    <name type="scientific">Saccharomonospora viridis</name>
    <dbReference type="NCBI Taxonomy" id="1852"/>
    <lineage>
        <taxon>Bacteria</taxon>
        <taxon>Bacillati</taxon>
        <taxon>Actinomycetota</taxon>
        <taxon>Actinomycetes</taxon>
        <taxon>Pseudonocardiales</taxon>
        <taxon>Pseudonocardiaceae</taxon>
        <taxon>Saccharomonospora</taxon>
    </lineage>
</organism>
<keyword evidence="2 6" id="KW-0963">Cytoplasm</keyword>
<evidence type="ECO:0000256" key="4">
    <source>
        <dbReference type="ARBA" id="ARBA00022801"/>
    </source>
</evidence>
<sequence length="105" mass="11408">MDSETSVDDTVSEPNNDTDDELAGLGYEEARDQLIEVVKDLEAGGLSLEESLALWERGERLARLCERHLEGARERIDAALATVEQSPEEAAEDDEDGGEAAEDSS</sequence>
<keyword evidence="3 6" id="KW-0540">Nuclease</keyword>
<evidence type="ECO:0000313" key="8">
    <source>
        <dbReference type="EMBL" id="KHF46112.1"/>
    </source>
</evidence>
<dbReference type="Gene3D" id="1.10.287.1040">
    <property type="entry name" value="Exonuclease VII, small subunit"/>
    <property type="match status" value="1"/>
</dbReference>
<dbReference type="AlphaFoldDB" id="A0A837DFP6"/>
<dbReference type="HAMAP" id="MF_00337">
    <property type="entry name" value="Exonuc_7_S"/>
    <property type="match status" value="1"/>
</dbReference>